<proteinExistence type="predicted"/>
<evidence type="ECO:0000313" key="2">
    <source>
        <dbReference type="Proteomes" id="UP000569005"/>
    </source>
</evidence>
<organism evidence="1 2">
    <name type="scientific">Tunturiibacter gelidiferens</name>
    <dbReference type="NCBI Taxonomy" id="3069689"/>
    <lineage>
        <taxon>Bacteria</taxon>
        <taxon>Pseudomonadati</taxon>
        <taxon>Acidobacteriota</taxon>
        <taxon>Terriglobia</taxon>
        <taxon>Terriglobales</taxon>
        <taxon>Acidobacteriaceae</taxon>
        <taxon>Tunturiibacter</taxon>
    </lineage>
</organism>
<accession>A0ACC5P1D4</accession>
<name>A0ACC5P1D4_9BACT</name>
<comment type="caution">
    <text evidence="1">The sequence shown here is derived from an EMBL/GenBank/DDBJ whole genome shotgun (WGS) entry which is preliminary data.</text>
</comment>
<dbReference type="EC" id="4.2.1.126" evidence="1"/>
<dbReference type="EMBL" id="JACHEA010000001">
    <property type="protein sequence ID" value="MBB5340526.1"/>
    <property type="molecule type" value="Genomic_DNA"/>
</dbReference>
<dbReference type="Proteomes" id="UP000569005">
    <property type="component" value="Unassembled WGS sequence"/>
</dbReference>
<keyword evidence="2" id="KW-1185">Reference proteome</keyword>
<reference evidence="1" key="1">
    <citation type="submission" date="2020-08" db="EMBL/GenBank/DDBJ databases">
        <title>Genomic Encyclopedia of Type Strains, Phase IV (KMG-V): Genome sequencing to study the core and pangenomes of soil and plant-associated prokaryotes.</title>
        <authorList>
            <person name="Whitman W."/>
        </authorList>
    </citation>
    <scope>NUCLEOTIDE SEQUENCE</scope>
    <source>
        <strain evidence="1">M8UP15</strain>
    </source>
</reference>
<keyword evidence="1" id="KW-0456">Lyase</keyword>
<sequence>METKSTLAALATEARNPLTEHIDELPTLDMLRLINEEDAKIAAAVAAVLPDVAKAIDAIAERFAYGGRLFYIGAGTSGRLGVLDASECPPTFSVPPTLFQGIIAGGDGALRKSSEQSEDSPDQGAADLANAGFAQSPDGTAIPDILVGIAASGRTPYVLGALAHARRLGALTVSLTCVPSSAMAQVADISIAPITGPEILTGSTRMKAGTATKLVLNMISTGVMIRTGAVYGNLMVNMQASNVKLIDRAQRIIVAATGIDQSTAAKLLDEAGSVKTAIVMQKLSIDRTGAEAKLKTHHGNLSALLNHKS</sequence>
<protein>
    <submittedName>
        <fullName evidence="1">N-acetylmuramic acid 6-phosphate etherase</fullName>
        <ecNumber evidence="1">4.2.1.126</ecNumber>
    </submittedName>
</protein>
<evidence type="ECO:0000313" key="1">
    <source>
        <dbReference type="EMBL" id="MBB5340526.1"/>
    </source>
</evidence>
<gene>
    <name evidence="1" type="ORF">HDF13_002859</name>
</gene>